<reference evidence="2 3" key="1">
    <citation type="submission" date="2017-06" db="EMBL/GenBank/DDBJ databases">
        <title>Yangia sp. YSBP01 complete genome sequence.</title>
        <authorList>
            <person name="Woo J.-H."/>
            <person name="Kim H.-S."/>
        </authorList>
    </citation>
    <scope>NUCLEOTIDE SEQUENCE [LARGE SCALE GENOMIC DNA]</scope>
    <source>
        <strain evidence="2 3">YSBP01</strain>
    </source>
</reference>
<dbReference type="Pfam" id="PF03354">
    <property type="entry name" value="TerL_ATPase"/>
    <property type="match status" value="1"/>
</dbReference>
<dbReference type="Gene3D" id="3.40.50.300">
    <property type="entry name" value="P-loop containing nucleotide triphosphate hydrolases"/>
    <property type="match status" value="1"/>
</dbReference>
<dbReference type="PANTHER" id="PTHR41287:SF1">
    <property type="entry name" value="PROTEIN YMFN"/>
    <property type="match status" value="1"/>
</dbReference>
<protein>
    <submittedName>
        <fullName evidence="2">Terminase</fullName>
    </submittedName>
</protein>
<dbReference type="InterPro" id="IPR046461">
    <property type="entry name" value="TerL_ATPase"/>
</dbReference>
<dbReference type="OrthoDB" id="9760250at2"/>
<accession>A0A2U8HLN5</accession>
<evidence type="ECO:0000259" key="1">
    <source>
        <dbReference type="Pfam" id="PF03354"/>
    </source>
</evidence>
<dbReference type="AlphaFoldDB" id="A0A2U8HLN5"/>
<name>A0A2U8HLN5_9RHOB</name>
<dbReference type="Proteomes" id="UP000244915">
    <property type="component" value="Chromosome 2"/>
</dbReference>
<gene>
    <name evidence="2" type="ORF">CEW88_15535</name>
</gene>
<dbReference type="InterPro" id="IPR005021">
    <property type="entry name" value="Terminase_largesu-like"/>
</dbReference>
<organism evidence="2 3">
    <name type="scientific">Alloyangia pacifica</name>
    <dbReference type="NCBI Taxonomy" id="311180"/>
    <lineage>
        <taxon>Bacteria</taxon>
        <taxon>Pseudomonadati</taxon>
        <taxon>Pseudomonadota</taxon>
        <taxon>Alphaproteobacteria</taxon>
        <taxon>Rhodobacterales</taxon>
        <taxon>Roseobacteraceae</taxon>
        <taxon>Alloyangia</taxon>
    </lineage>
</organism>
<dbReference type="EMBL" id="CP022190">
    <property type="protein sequence ID" value="AWI85835.1"/>
    <property type="molecule type" value="Genomic_DNA"/>
</dbReference>
<proteinExistence type="predicted"/>
<dbReference type="InterPro" id="IPR027417">
    <property type="entry name" value="P-loop_NTPase"/>
</dbReference>
<evidence type="ECO:0000313" key="2">
    <source>
        <dbReference type="EMBL" id="AWI85835.1"/>
    </source>
</evidence>
<dbReference type="PANTHER" id="PTHR41287">
    <property type="match status" value="1"/>
</dbReference>
<dbReference type="KEGG" id="ypac:CEW88_15535"/>
<sequence length="544" mass="59499">MADVPLNQAKAAKALAFFNRLRLPDVPGNPPMREACGDWFKDILAAFLASEDPGTQERLVWECLCMVPKKNSKSTYTAALALTALYLCEVPNGQMLLIGPSQNISSRCFDQAQAMIRLDEDLALIFKVQDHIKTISRRKTGAKLEVKTFDTSIVTGEIPVMTIIDELHELGKKSAAIQVMQQIRGGGITMNGGQLMMITTQSDKRPAGIWKSELQKARAIRDGKAGRAPIMLPVLYEFPEKLQKLEAFWRKRENWTLLLPNLGRSISRQRLEDDYTNNGSVSPEAEQVWVSQHLNIEIGLGLHDDRWVGADYWPKAGRSDLTLAEVMATSDVCVVGVDGGGLDDLLGLCVMGRHAETKVWQVWVKAWADRDVLQLRKSIAPELEDLDAAGELVLVDNIEAEANPEIVEICGQLKAAGLLPEDDSIGMDPEGVGSIIDALIEAGFRIEDIRPISQGYKLNAAIKSAPVKLKNGSMTHCGQRIMDWCVGNAKVEARGNAVIVTKAQSGSAKIDPLMAMFNAVMLMSWNPVASGGPSVYASRGALVI</sequence>
<feature type="domain" description="Terminase large subunit-like ATPase" evidence="1">
    <location>
        <begin position="55"/>
        <end position="206"/>
    </location>
</feature>
<evidence type="ECO:0000313" key="3">
    <source>
        <dbReference type="Proteomes" id="UP000244915"/>
    </source>
</evidence>